<dbReference type="GeneID" id="37627623"/>
<keyword evidence="9" id="KW-1035">Host cytoplasm</keyword>
<dbReference type="EMBL" id="KT381973">
    <property type="protein sequence ID" value="ALU34429.1"/>
    <property type="molecule type" value="Viral_cRNA"/>
</dbReference>
<dbReference type="OrthoDB" id="14639at10239"/>
<protein>
    <recommendedName>
        <fullName evidence="1 9">Nucleoprotein</fullName>
        <shortName evidence="9">NP</shortName>
        <shortName evidence="9">Protein N</shortName>
    </recommendedName>
    <alternativeName>
        <fullName evidence="8 9">Nucleocapsid protein</fullName>
    </alternativeName>
</protein>
<evidence type="ECO:0000313" key="10">
    <source>
        <dbReference type="EMBL" id="ALU34429.1"/>
    </source>
</evidence>
<accession>A0A0U2NLG8</accession>
<evidence type="ECO:0000256" key="8">
    <source>
        <dbReference type="ARBA" id="ARBA00033344"/>
    </source>
</evidence>
<keyword evidence="6 9" id="KW-0543">Viral nucleoprotein</keyword>
<evidence type="ECO:0000256" key="5">
    <source>
        <dbReference type="ARBA" id="ARBA00022884"/>
    </source>
</evidence>
<evidence type="ECO:0000256" key="2">
    <source>
        <dbReference type="ARBA" id="ARBA00022497"/>
    </source>
</evidence>
<keyword evidence="11" id="KW-1185">Reference proteome</keyword>
<evidence type="ECO:0000256" key="9">
    <source>
        <dbReference type="RuleBase" id="RU369108"/>
    </source>
</evidence>
<dbReference type="Proteomes" id="UP000096922">
    <property type="component" value="Segment"/>
</dbReference>
<comment type="subunit">
    <text evidence="9">Homomultimerizes to form the nucleocapsid. Binds to viral genomic RNA.</text>
</comment>
<sequence length="422" mass="46244">MAQHTIDAKITALFDGIPEDVCLGPVTGVKFTNDAFDALTCYRLEAVADAKVRYMAEKAMSEIFQSAATCKDYHPYMILTLASQLYTPGKSATTKMVVDYFPTSQTGIPTATSDEWKLPTKNTSDTDTTQIDDEAAVFTGRTAKAGNATVKEVCFASAFLLRGLVKTVTNITKAFEKLGGRFVSLYNLPKDDTFVCPPAAWLTSYKEFLTADPMIARTWIKIVAAAEQGLDAGSNDMGVLRFLACQPLSYSGMHAMKLYLTIKDKTKLSHKWLLEKMVMPATTPALTEIANLLKNFESTESAKKPTKFRYARLGSPVYFQKLQTKNCLELVFLEVCILNHFTTFAEDYQNPTKIVGVERIPEAMKTKLKAAANAIVSRAPVLNPSLYSDIMSGVFLSKTEASTSGTAAQTSGTKLTEQAIFG</sequence>
<name>A0A0U2NLG8_9RHAB</name>
<dbReference type="RefSeq" id="YP_009362275.1">
    <property type="nucleotide sequence ID" value="NC_034551.1"/>
</dbReference>
<dbReference type="GO" id="GO:0030430">
    <property type="term" value="C:host cell cytoplasm"/>
    <property type="evidence" value="ECO:0007669"/>
    <property type="project" value="UniProtKB-SubCell"/>
</dbReference>
<dbReference type="Pfam" id="PF03216">
    <property type="entry name" value="Rhabdo_ncap_2"/>
    <property type="match status" value="1"/>
</dbReference>
<dbReference type="KEGG" id="vg:37627623"/>
<keyword evidence="3 9" id="KW-0167">Capsid protein</keyword>
<keyword evidence="2 9" id="KW-1139">Helical capsid protein</keyword>
<comment type="similarity">
    <text evidence="9">Belongs to the cytorhabdovirus nucleocapsid protein family.</text>
</comment>
<evidence type="ECO:0000256" key="3">
    <source>
        <dbReference type="ARBA" id="ARBA00022561"/>
    </source>
</evidence>
<organism evidence="10 11">
    <name type="scientific">Colocasia bobone disease-associated virus</name>
    <dbReference type="NCBI Taxonomy" id="1775456"/>
    <lineage>
        <taxon>Viruses</taxon>
        <taxon>Riboviria</taxon>
        <taxon>Orthornavirae</taxon>
        <taxon>Negarnaviricota</taxon>
        <taxon>Haploviricotina</taxon>
        <taxon>Monjiviricetes</taxon>
        <taxon>Mononegavirales</taxon>
        <taxon>Rhabdoviridae</taxon>
        <taxon>Betarhabdovirinae</taxon>
        <taxon>Betacytorhabdovirus</taxon>
        <taxon>Betacytorhabdovirus colocasiae</taxon>
        <taxon>Cytorhabdovirus colocasiae</taxon>
    </lineage>
</organism>
<evidence type="ECO:0000313" key="11">
    <source>
        <dbReference type="Proteomes" id="UP000096922"/>
    </source>
</evidence>
<keyword evidence="5 9" id="KW-0694">RNA-binding</keyword>
<dbReference type="GO" id="GO:1990904">
    <property type="term" value="C:ribonucleoprotein complex"/>
    <property type="evidence" value="ECO:0007669"/>
    <property type="project" value="UniProtKB-UniRule"/>
</dbReference>
<dbReference type="GO" id="GO:0019013">
    <property type="term" value="C:viral nucleocapsid"/>
    <property type="evidence" value="ECO:0007669"/>
    <property type="project" value="UniProtKB-UniRule"/>
</dbReference>
<comment type="subcellular location">
    <subcellularLocation>
        <location evidence="9">Virion</location>
    </subcellularLocation>
    <subcellularLocation>
        <location evidence="9">Host cytoplasm</location>
    </subcellularLocation>
</comment>
<keyword evidence="7 9" id="KW-0687">Ribonucleoprotein</keyword>
<proteinExistence type="inferred from homology"/>
<keyword evidence="4 9" id="KW-0946">Virion</keyword>
<reference evidence="10 11" key="1">
    <citation type="journal article" date="2016" name="Arch. Virol.">
        <title>Complete genome sequence of Colocasia bobone disease-associated virus, a putative cytorhabdovirus infecting taro.</title>
        <authorList>
            <person name="Higgins C.M."/>
            <person name="Bejerman N."/>
            <person name="Li M."/>
            <person name="James A.P."/>
            <person name="Dietzgen R.G."/>
            <person name="Pearson M.N."/>
            <person name="Revill P.A."/>
            <person name="Harding R.M."/>
        </authorList>
    </citation>
    <scope>NUCLEOTIDE SEQUENCE [LARGE SCALE GENOMIC DNA]</scope>
    <source>
        <strain evidence="10">SI</strain>
    </source>
</reference>
<evidence type="ECO:0000256" key="7">
    <source>
        <dbReference type="ARBA" id="ARBA00023274"/>
    </source>
</evidence>
<evidence type="ECO:0000256" key="4">
    <source>
        <dbReference type="ARBA" id="ARBA00022844"/>
    </source>
</evidence>
<dbReference type="GO" id="GO:0003723">
    <property type="term" value="F:RNA binding"/>
    <property type="evidence" value="ECO:0007669"/>
    <property type="project" value="UniProtKB-UniRule"/>
</dbReference>
<evidence type="ECO:0000256" key="6">
    <source>
        <dbReference type="ARBA" id="ARBA00023086"/>
    </source>
</evidence>
<dbReference type="InterPro" id="IPR004902">
    <property type="entry name" value="Rhabdo_ncap_2"/>
</dbReference>
<dbReference type="GO" id="GO:0019029">
    <property type="term" value="C:helical viral capsid"/>
    <property type="evidence" value="ECO:0007669"/>
    <property type="project" value="UniProtKB-UniRule"/>
</dbReference>
<comment type="function">
    <text evidence="9">Encapsidates the genome, protecting it from nucleases. The encapsidated genomic RNA is termed the nucleocapsid (NC) and serves as template for viral transcription and replication.</text>
</comment>
<evidence type="ECO:0000256" key="1">
    <source>
        <dbReference type="ARBA" id="ARBA00014389"/>
    </source>
</evidence>